<name>A0A7S1X9U0_9RHOD</name>
<dbReference type="EMBL" id="HBGH01001603">
    <property type="protein sequence ID" value="CAD9223794.1"/>
    <property type="molecule type" value="Transcribed_RNA"/>
</dbReference>
<dbReference type="AlphaFoldDB" id="A0A7S1X9U0"/>
<proteinExistence type="predicted"/>
<accession>A0A7S1X9U0</accession>
<reference evidence="2" key="1">
    <citation type="submission" date="2021-01" db="EMBL/GenBank/DDBJ databases">
        <authorList>
            <person name="Corre E."/>
            <person name="Pelletier E."/>
            <person name="Niang G."/>
            <person name="Scheremetjew M."/>
            <person name="Finn R."/>
            <person name="Kale V."/>
            <person name="Holt S."/>
            <person name="Cochrane G."/>
            <person name="Meng A."/>
            <person name="Brown T."/>
            <person name="Cohen L."/>
        </authorList>
    </citation>
    <scope>NUCLEOTIDE SEQUENCE</scope>
    <source>
        <strain evidence="2">SAG 36.94</strain>
    </source>
</reference>
<evidence type="ECO:0000313" key="2">
    <source>
        <dbReference type="EMBL" id="CAD9223794.1"/>
    </source>
</evidence>
<evidence type="ECO:0000256" key="1">
    <source>
        <dbReference type="SAM" id="MobiDB-lite"/>
    </source>
</evidence>
<feature type="compositionally biased region" description="Basic and acidic residues" evidence="1">
    <location>
        <begin position="18"/>
        <end position="28"/>
    </location>
</feature>
<feature type="region of interest" description="Disordered" evidence="1">
    <location>
        <begin position="1"/>
        <end position="46"/>
    </location>
</feature>
<protein>
    <submittedName>
        <fullName evidence="2">Uncharacterized protein</fullName>
    </submittedName>
</protein>
<sequence>MEGGGSAVRPPSPRLGWRKLETGGRPDNSDGLEESSSLSGGEDDRTIISIPEMIQRAETCLELEDDRLESQGEEGHAQWVSLLGSFGTDQEKGAGAVGQKPSRAAVRIREIAEEERGRVGKTFVDGLACNGVEGIRHVDGKEYEVIAISERSIMERRA</sequence>
<gene>
    <name evidence="2" type="ORF">CCAE0312_LOCUS819</name>
</gene>
<organism evidence="2">
    <name type="scientific">Compsopogon caeruleus</name>
    <dbReference type="NCBI Taxonomy" id="31354"/>
    <lineage>
        <taxon>Eukaryota</taxon>
        <taxon>Rhodophyta</taxon>
        <taxon>Compsopogonophyceae</taxon>
        <taxon>Compsopogonales</taxon>
        <taxon>Compsopogonaceae</taxon>
        <taxon>Compsopogon</taxon>
    </lineage>
</organism>